<reference evidence="4" key="1">
    <citation type="book" date="2014" name="THE 24TH EUROPEAN CONGRESS OF CLINICAL MICROBIOLOGY AND INFECTIOUS DISEASES" publisher="ECCMID 2014" city="Barcelona, Spain">
        <title>Identification of resistance genes in three multidrug-resistant Bacteroides fragilis isolates by whole genome sequencing.</title>
        <editorList>
            <person name="Unknown"/>
            <person name="A."/>
        </editorList>
        <authorList>
            <person name="Sydenham T.V."/>
            <person name="Hasman H."/>
            <person name="Wang M."/>
            <person name="Soki J."/>
            <person name="Nagy E."/>
            <person name="Justesen U.S."/>
        </authorList>
    </citation>
    <scope>NUCLEOTIDE SEQUENCE</scope>
    <source>
        <strain evidence="4">DCMOUH0018B</strain>
    </source>
</reference>
<keyword evidence="4" id="KW-0808">Transferase</keyword>
<dbReference type="EMBL" id="JMZZ02000212">
    <property type="protein sequence ID" value="KFX73706.1"/>
    <property type="molecule type" value="Genomic_DNA"/>
</dbReference>
<feature type="signal peptide" evidence="2">
    <location>
        <begin position="1"/>
        <end position="22"/>
    </location>
</feature>
<dbReference type="PANTHER" id="PTHR34220:SF7">
    <property type="entry name" value="SENSOR HISTIDINE KINASE YPDA"/>
    <property type="match status" value="1"/>
</dbReference>
<dbReference type="PROSITE" id="PS51257">
    <property type="entry name" value="PROKAR_LIPOPROTEIN"/>
    <property type="match status" value="1"/>
</dbReference>
<dbReference type="Pfam" id="PF06580">
    <property type="entry name" value="His_kinase"/>
    <property type="match status" value="1"/>
</dbReference>
<dbReference type="Gene3D" id="3.30.565.10">
    <property type="entry name" value="Histidine kinase-like ATPase, C-terminal domain"/>
    <property type="match status" value="1"/>
</dbReference>
<dbReference type="RefSeq" id="WP_044301301.1">
    <property type="nucleotide sequence ID" value="NZ_CAEUHN010000001.1"/>
</dbReference>
<dbReference type="SUPFAM" id="SSF48452">
    <property type="entry name" value="TPR-like"/>
    <property type="match status" value="1"/>
</dbReference>
<dbReference type="SUPFAM" id="SSF55874">
    <property type="entry name" value="ATPase domain of HSP90 chaperone/DNA topoisomerase II/histidine kinase"/>
    <property type="match status" value="1"/>
</dbReference>
<dbReference type="InterPro" id="IPR036890">
    <property type="entry name" value="HATPase_C_sf"/>
</dbReference>
<evidence type="ECO:0000256" key="1">
    <source>
        <dbReference type="SAM" id="Phobius"/>
    </source>
</evidence>
<dbReference type="PANTHER" id="PTHR34220">
    <property type="entry name" value="SENSOR HISTIDINE KINASE YPDA"/>
    <property type="match status" value="1"/>
</dbReference>
<dbReference type="Gene3D" id="1.25.40.10">
    <property type="entry name" value="Tetratricopeptide repeat domain"/>
    <property type="match status" value="2"/>
</dbReference>
<evidence type="ECO:0000256" key="2">
    <source>
        <dbReference type="SAM" id="SignalP"/>
    </source>
</evidence>
<feature type="domain" description="Signal transduction histidine kinase internal region" evidence="3">
    <location>
        <begin position="472"/>
        <end position="549"/>
    </location>
</feature>
<protein>
    <submittedName>
        <fullName evidence="4">Histidine kinase</fullName>
    </submittedName>
</protein>
<reference evidence="4" key="2">
    <citation type="submission" date="2014-07" db="EMBL/GenBank/DDBJ databases">
        <title>Genetics and epidemiology of antimicrobial resistance in B. fragilis group.</title>
        <authorList>
            <person name="Sydenham T.V."/>
            <person name="Hasman H."/>
            <person name="Kemp M."/>
            <person name="Justesen U.S."/>
        </authorList>
    </citation>
    <scope>NUCLEOTIDE SEQUENCE [LARGE SCALE GENOMIC DNA]</scope>
    <source>
        <strain evidence="4">DCMOUH0018B</strain>
    </source>
</reference>
<dbReference type="GO" id="GO:0016020">
    <property type="term" value="C:membrane"/>
    <property type="evidence" value="ECO:0007669"/>
    <property type="project" value="InterPro"/>
</dbReference>
<dbReference type="SMART" id="SM00028">
    <property type="entry name" value="TPR"/>
    <property type="match status" value="4"/>
</dbReference>
<feature type="chain" id="PRO_5044366402" evidence="2">
    <location>
        <begin position="23"/>
        <end position="676"/>
    </location>
</feature>
<dbReference type="InterPro" id="IPR050640">
    <property type="entry name" value="Bact_2-comp_sensor_kinase"/>
</dbReference>
<comment type="caution">
    <text evidence="4">The sequence shown here is derived from an EMBL/GenBank/DDBJ whole genome shotgun (WGS) entry which is preliminary data.</text>
</comment>
<keyword evidence="1" id="KW-0812">Transmembrane</keyword>
<evidence type="ECO:0000313" key="4">
    <source>
        <dbReference type="EMBL" id="KFX73706.1"/>
    </source>
</evidence>
<accession>A0A0I9S7U7</accession>
<keyword evidence="4" id="KW-0418">Kinase</keyword>
<dbReference type="InterPro" id="IPR019734">
    <property type="entry name" value="TPR_rpt"/>
</dbReference>
<keyword evidence="1" id="KW-0472">Membrane</keyword>
<proteinExistence type="predicted"/>
<dbReference type="InterPro" id="IPR011990">
    <property type="entry name" value="TPR-like_helical_dom_sf"/>
</dbReference>
<dbReference type="PATRIC" id="fig|817.53.peg.3415"/>
<feature type="transmembrane region" description="Helical" evidence="1">
    <location>
        <begin position="432"/>
        <end position="453"/>
    </location>
</feature>
<dbReference type="AlphaFoldDB" id="A0A0I9S7U7"/>
<sequence>MRHKTNRAIVFFCLLLLLTGCKQNTSHSDLAIPGTSPDSVERCAQDSLFTNTQYSRHLLRQALSGTSDSLSYYRLLSFYSKSYFVTADFDSILYYNQFIKRFCDKVTPSPEVHDLLSTVYNIEGNVLMQRTQPDSAIISYEKAYKERLQGKEPDYLPDLCINLADANVHKGDYTYAAYYYRRALFLCDSLGLPDRNKFPVYYGLGQTYMELRDFELSNHYYELAGAFFDRMSVSEKWTYLNNRGNHFYYKKDYPQAVCYISRALDVVESYPQMVFEQNLCKANLGELYVITNKLDSAQLYLDESYRFFSEIGNQSALYYIETQMIELALKKGNVALAGQIIKRSANYGHIDANMINIRNHYLQHYYERVGDYKKAYEYQKYDLQLNDSIRNERVRTRVAELDMRYRQDTIVMRRELVIEKQRGEMKELKLTAYLWALVCIVSVVVAGCIYWYMKKKRMFLQERHINQIGRLRMENIRNRISPHFTFNVLNREISQFKGDGALCDDLTELVRLLRKSLEFTEKLSVSLYDELEFVKTYIRLEQGRLGDDFSMDIKIEGGLDIQQVIIPSMIVQIPVENALKHGLSGIEGLKSLRISVCRRGNGILVDICDNGRGYSPQTMSSARGTGTGLKVLYQTIQLLNDKNREKICFEIKNLANNGQTGTQVLVYIPFGYSYNL</sequence>
<dbReference type="GO" id="GO:0000155">
    <property type="term" value="F:phosphorelay sensor kinase activity"/>
    <property type="evidence" value="ECO:0007669"/>
    <property type="project" value="InterPro"/>
</dbReference>
<gene>
    <name evidence="4" type="ORF">EE52_0216550</name>
</gene>
<dbReference type="InterPro" id="IPR010559">
    <property type="entry name" value="Sig_transdc_His_kin_internal"/>
</dbReference>
<name>A0A0I9S7U7_BACFG</name>
<organism evidence="4">
    <name type="scientific">Bacteroides fragilis</name>
    <dbReference type="NCBI Taxonomy" id="817"/>
    <lineage>
        <taxon>Bacteria</taxon>
        <taxon>Pseudomonadati</taxon>
        <taxon>Bacteroidota</taxon>
        <taxon>Bacteroidia</taxon>
        <taxon>Bacteroidales</taxon>
        <taxon>Bacteroidaceae</taxon>
        <taxon>Bacteroides</taxon>
    </lineage>
</organism>
<keyword evidence="1" id="KW-1133">Transmembrane helix</keyword>
<evidence type="ECO:0000259" key="3">
    <source>
        <dbReference type="Pfam" id="PF06580"/>
    </source>
</evidence>
<keyword evidence="2" id="KW-0732">Signal</keyword>